<feature type="compositionally biased region" description="Polar residues" evidence="1">
    <location>
        <begin position="198"/>
        <end position="208"/>
    </location>
</feature>
<name>A0A0W1R8P6_9EURY</name>
<feature type="transmembrane region" description="Helical" evidence="2">
    <location>
        <begin position="59"/>
        <end position="79"/>
    </location>
</feature>
<dbReference type="Pfam" id="PF23601">
    <property type="entry name" value="CdpA_C"/>
    <property type="match status" value="1"/>
</dbReference>
<feature type="compositionally biased region" description="Polar residues" evidence="1">
    <location>
        <begin position="286"/>
        <end position="298"/>
    </location>
</feature>
<proteinExistence type="predicted"/>
<evidence type="ECO:0000256" key="1">
    <source>
        <dbReference type="SAM" id="MobiDB-lite"/>
    </source>
</evidence>
<feature type="region of interest" description="Disordered" evidence="1">
    <location>
        <begin position="186"/>
        <end position="304"/>
    </location>
</feature>
<organism evidence="5 6">
    <name type="scientific">Haloprofundus marisrubri</name>
    <dbReference type="NCBI Taxonomy" id="1514971"/>
    <lineage>
        <taxon>Archaea</taxon>
        <taxon>Methanobacteriati</taxon>
        <taxon>Methanobacteriota</taxon>
        <taxon>Stenosarchaea group</taxon>
        <taxon>Halobacteria</taxon>
        <taxon>Halobacteriales</taxon>
        <taxon>Haloferacaceae</taxon>
        <taxon>Haloprofundus</taxon>
    </lineage>
</organism>
<keyword evidence="2" id="KW-1133">Transmembrane helix</keyword>
<dbReference type="AlphaFoldDB" id="A0A0W1R8P6"/>
<feature type="transmembrane region" description="Helical" evidence="2">
    <location>
        <begin position="20"/>
        <end position="47"/>
    </location>
</feature>
<evidence type="ECO:0000313" key="6">
    <source>
        <dbReference type="Proteomes" id="UP000054387"/>
    </source>
</evidence>
<evidence type="ECO:0000259" key="4">
    <source>
        <dbReference type="Pfam" id="PF23601"/>
    </source>
</evidence>
<feature type="compositionally biased region" description="Polar residues" evidence="1">
    <location>
        <begin position="216"/>
        <end position="230"/>
    </location>
</feature>
<dbReference type="OrthoDB" id="235883at2157"/>
<feature type="domain" description="Cell division protein A C-terminal" evidence="4">
    <location>
        <begin position="303"/>
        <end position="344"/>
    </location>
</feature>
<keyword evidence="2" id="KW-0472">Membrane</keyword>
<accession>A0A0W1R8P6</accession>
<evidence type="ECO:0000256" key="2">
    <source>
        <dbReference type="SAM" id="Phobius"/>
    </source>
</evidence>
<dbReference type="Proteomes" id="UP000054387">
    <property type="component" value="Unassembled WGS sequence"/>
</dbReference>
<reference evidence="5 6" key="1">
    <citation type="submission" date="2015-12" db="EMBL/GenBank/DDBJ databases">
        <title>Haloprofundus marisrubri gen. nov., sp. nov., an extremely halophilic archaeon isolated from the Discovery deep brine-seawater interface in the Red Sea.</title>
        <authorList>
            <person name="Zhang G."/>
            <person name="Stingl U."/>
            <person name="Rashid M."/>
        </authorList>
    </citation>
    <scope>NUCLEOTIDE SEQUENCE [LARGE SCALE GENOMIC DNA]</scope>
    <source>
        <strain evidence="5 6">SB9</strain>
    </source>
</reference>
<feature type="transmembrane region" description="Helical" evidence="2">
    <location>
        <begin position="124"/>
        <end position="144"/>
    </location>
</feature>
<feature type="compositionally biased region" description="Low complexity" evidence="1">
    <location>
        <begin position="238"/>
        <end position="255"/>
    </location>
</feature>
<dbReference type="InterPro" id="IPR055563">
    <property type="entry name" value="CdpA_N"/>
</dbReference>
<dbReference type="STRING" id="1514971.AUR64_08775"/>
<feature type="domain" description="Cell division protein A N-terminal" evidence="3">
    <location>
        <begin position="2"/>
        <end position="156"/>
    </location>
</feature>
<keyword evidence="6" id="KW-1185">Reference proteome</keyword>
<comment type="caution">
    <text evidence="5">The sequence shown here is derived from an EMBL/GenBank/DDBJ whole genome shotgun (WGS) entry which is preliminary data.</text>
</comment>
<dbReference type="RefSeq" id="WP_058581078.1">
    <property type="nucleotide sequence ID" value="NZ_LOPU01000018.1"/>
</dbReference>
<dbReference type="EMBL" id="LOPU01000018">
    <property type="protein sequence ID" value="KTG09723.1"/>
    <property type="molecule type" value="Genomic_DNA"/>
</dbReference>
<dbReference type="InterPro" id="IPR055564">
    <property type="entry name" value="CdpA_C"/>
</dbReference>
<evidence type="ECO:0000259" key="3">
    <source>
        <dbReference type="Pfam" id="PF23600"/>
    </source>
</evidence>
<protein>
    <submittedName>
        <fullName evidence="5">Uncharacterized protein</fullName>
    </submittedName>
</protein>
<keyword evidence="2" id="KW-0812">Transmembrane</keyword>
<evidence type="ECO:0000313" key="5">
    <source>
        <dbReference type="EMBL" id="KTG09723.1"/>
    </source>
</evidence>
<dbReference type="Pfam" id="PF23600">
    <property type="entry name" value="CdpA_N"/>
    <property type="match status" value="1"/>
</dbReference>
<gene>
    <name evidence="5" type="ORF">AUR64_08775</name>
</gene>
<feature type="transmembrane region" description="Helical" evidence="2">
    <location>
        <begin position="86"/>
        <end position="104"/>
    </location>
</feature>
<sequence length="351" mass="36745">MTSLSEAYRAGTRHASSRRLYAGAGLFLAGALLVVLGILAATTNFLVGAEAPLWQARELGITLGGLGVPAVFLGIFAILPAGRRTRFAAVVGALVTLAGVALFWEAYPCQWSGAVCPGVQGPELTLPTVGLYFVGSVTTFWCLFAGVANFKTRNDPGGTVRMEITRQGETKIVEVERPVAGGMGGIGLLGATPDGEVETQTNQSTNASADDVDTVGNVSNVGSNHGSQTAHRGGSSVSNSRTTGTDSTGSSGWNSVTSSTVSDGGATDADIYSPLDDPVPGDAEVMSSNSTETPSQPRQPKGDSYCGSCTHFQYVRTEHGMQPYCHHHSELMDDMAACEEWTSRSEDENRR</sequence>